<sequence length="189" mass="21419">MSKFNVEVAFNELSKKIAELTKIITAQSVLIETQNKKIDDQKQLIESNIFVISEQKRVIEKLLAKIDERLGSAEKSCDAVITTMPITQSVKELATCTESPALSDRERRATERSRAKGTTTLQKPERLNTSTNCFKTNTDINQTLNEDSTDWKTVVNKKKEYTTLHLSTTQEESNDGFQPLTFRVYGTHT</sequence>
<dbReference type="Proteomes" id="UP001314205">
    <property type="component" value="Unassembled WGS sequence"/>
</dbReference>
<keyword evidence="3" id="KW-1185">Reference proteome</keyword>
<feature type="compositionally biased region" description="Basic and acidic residues" evidence="1">
    <location>
        <begin position="103"/>
        <end position="114"/>
    </location>
</feature>
<feature type="region of interest" description="Disordered" evidence="1">
    <location>
        <begin position="99"/>
        <end position="133"/>
    </location>
</feature>
<name>A0AAV1MBY9_9NEOP</name>
<evidence type="ECO:0000313" key="3">
    <source>
        <dbReference type="Proteomes" id="UP001314205"/>
    </source>
</evidence>
<evidence type="ECO:0000313" key="2">
    <source>
        <dbReference type="EMBL" id="CAK1604608.1"/>
    </source>
</evidence>
<accession>A0AAV1MBY9</accession>
<reference evidence="2 3" key="1">
    <citation type="submission" date="2023-11" db="EMBL/GenBank/DDBJ databases">
        <authorList>
            <person name="Hedman E."/>
            <person name="Englund M."/>
            <person name="Stromberg M."/>
            <person name="Nyberg Akerstrom W."/>
            <person name="Nylinder S."/>
            <person name="Jareborg N."/>
            <person name="Kallberg Y."/>
            <person name="Kronander E."/>
        </authorList>
    </citation>
    <scope>NUCLEOTIDE SEQUENCE [LARGE SCALE GENOMIC DNA]</scope>
</reference>
<evidence type="ECO:0000256" key="1">
    <source>
        <dbReference type="SAM" id="MobiDB-lite"/>
    </source>
</evidence>
<comment type="caution">
    <text evidence="2">The sequence shown here is derived from an EMBL/GenBank/DDBJ whole genome shotgun (WGS) entry which is preliminary data.</text>
</comment>
<organism evidence="2 3">
    <name type="scientific">Parnassius mnemosyne</name>
    <name type="common">clouded apollo</name>
    <dbReference type="NCBI Taxonomy" id="213953"/>
    <lineage>
        <taxon>Eukaryota</taxon>
        <taxon>Metazoa</taxon>
        <taxon>Ecdysozoa</taxon>
        <taxon>Arthropoda</taxon>
        <taxon>Hexapoda</taxon>
        <taxon>Insecta</taxon>
        <taxon>Pterygota</taxon>
        <taxon>Neoptera</taxon>
        <taxon>Endopterygota</taxon>
        <taxon>Lepidoptera</taxon>
        <taxon>Glossata</taxon>
        <taxon>Ditrysia</taxon>
        <taxon>Papilionoidea</taxon>
        <taxon>Papilionidae</taxon>
        <taxon>Parnassiinae</taxon>
        <taxon>Parnassini</taxon>
        <taxon>Parnassius</taxon>
        <taxon>Driopa</taxon>
    </lineage>
</organism>
<feature type="compositionally biased region" description="Polar residues" evidence="1">
    <location>
        <begin position="116"/>
        <end position="133"/>
    </location>
</feature>
<dbReference type="AlphaFoldDB" id="A0AAV1MBY9"/>
<gene>
    <name evidence="2" type="ORF">PARMNEM_LOCUS22805</name>
</gene>
<proteinExistence type="predicted"/>
<protein>
    <submittedName>
        <fullName evidence="2">Uncharacterized protein</fullName>
    </submittedName>
</protein>
<dbReference type="EMBL" id="CAVLGL010000159">
    <property type="protein sequence ID" value="CAK1604608.1"/>
    <property type="molecule type" value="Genomic_DNA"/>
</dbReference>